<evidence type="ECO:0000313" key="2">
    <source>
        <dbReference type="EMBL" id="GAM65494.1"/>
    </source>
</evidence>
<proteinExistence type="predicted"/>
<evidence type="ECO:0000256" key="1">
    <source>
        <dbReference type="SAM" id="SignalP"/>
    </source>
</evidence>
<keyword evidence="1" id="KW-0732">Signal</keyword>
<sequence>MRSLAYIVPVLLGLQITPVQAFICANCATVVQMSQSNMTQTKSYLEDVQQTINSIQNLEYQIQNLQNLNNLEWGDIESHLQNLNTIASRGQSLSYAMGDVTERWNAILSVWKGMTLNPLSK</sequence>
<organism evidence="2 3">
    <name type="scientific">Vibrio ishigakensis</name>
    <dbReference type="NCBI Taxonomy" id="1481914"/>
    <lineage>
        <taxon>Bacteria</taxon>
        <taxon>Pseudomonadati</taxon>
        <taxon>Pseudomonadota</taxon>
        <taxon>Gammaproteobacteria</taxon>
        <taxon>Vibrionales</taxon>
        <taxon>Vibrionaceae</taxon>
        <taxon>Vibrio</taxon>
    </lineage>
</organism>
<gene>
    <name evidence="2" type="ORF">JCM19232_4994</name>
</gene>
<reference evidence="2 3" key="2">
    <citation type="submission" date="2015-01" db="EMBL/GenBank/DDBJ databases">
        <authorList>
            <consortium name="NBRP consortium"/>
            <person name="Sawabe T."/>
            <person name="Meirelles P."/>
            <person name="Feng G."/>
            <person name="Sayaka M."/>
            <person name="Hattori M."/>
            <person name="Ohkuma M."/>
        </authorList>
    </citation>
    <scope>NUCLEOTIDE SEQUENCE [LARGE SCALE GENOMIC DNA]</scope>
    <source>
        <strain evidence="2 3">JCM19232</strain>
    </source>
</reference>
<dbReference type="Proteomes" id="UP000031670">
    <property type="component" value="Unassembled WGS sequence"/>
</dbReference>
<protein>
    <submittedName>
        <fullName evidence="2">Conjugative transfer protein trbJ</fullName>
    </submittedName>
</protein>
<reference evidence="2 3" key="1">
    <citation type="submission" date="2015-01" db="EMBL/GenBank/DDBJ databases">
        <title>Vibrio sp. C5 JCM 19232 whole genome shotgun sequence.</title>
        <authorList>
            <person name="Sawabe T."/>
            <person name="Meirelles P."/>
            <person name="Feng G."/>
            <person name="Sayaka M."/>
            <person name="Hattori M."/>
            <person name="Ohkuma M."/>
        </authorList>
    </citation>
    <scope>NUCLEOTIDE SEQUENCE [LARGE SCALE GENOMIC DNA]</scope>
    <source>
        <strain evidence="2 3">JCM19232</strain>
    </source>
</reference>
<feature type="chain" id="PRO_5002122642" evidence="1">
    <location>
        <begin position="22"/>
        <end position="121"/>
    </location>
</feature>
<evidence type="ECO:0000313" key="3">
    <source>
        <dbReference type="Proteomes" id="UP000031670"/>
    </source>
</evidence>
<comment type="caution">
    <text evidence="2">The sequence shown here is derived from an EMBL/GenBank/DDBJ whole genome shotgun (WGS) entry which is preliminary data.</text>
</comment>
<name>A0A0B8PS82_9VIBR</name>
<feature type="signal peptide" evidence="1">
    <location>
        <begin position="1"/>
        <end position="21"/>
    </location>
</feature>
<dbReference type="EMBL" id="BBSA01000020">
    <property type="protein sequence ID" value="GAM65494.1"/>
    <property type="molecule type" value="Genomic_DNA"/>
</dbReference>
<accession>A0A0B8PS82</accession>
<dbReference type="AlphaFoldDB" id="A0A0B8PS82"/>